<reference evidence="3 4" key="1">
    <citation type="submission" date="2024-04" db="EMBL/GenBank/DDBJ databases">
        <authorList>
            <consortium name="Genoscope - CEA"/>
            <person name="William W."/>
        </authorList>
    </citation>
    <scope>NUCLEOTIDE SEQUENCE [LARGE SCALE GENOMIC DNA]</scope>
</reference>
<dbReference type="Proteomes" id="UP001497497">
    <property type="component" value="Unassembled WGS sequence"/>
</dbReference>
<dbReference type="Pfam" id="PF00059">
    <property type="entry name" value="Lectin_C"/>
    <property type="match status" value="1"/>
</dbReference>
<organism evidence="3 4">
    <name type="scientific">Lymnaea stagnalis</name>
    <name type="common">Great pond snail</name>
    <name type="synonym">Helix stagnalis</name>
    <dbReference type="NCBI Taxonomy" id="6523"/>
    <lineage>
        <taxon>Eukaryota</taxon>
        <taxon>Metazoa</taxon>
        <taxon>Spiralia</taxon>
        <taxon>Lophotrochozoa</taxon>
        <taxon>Mollusca</taxon>
        <taxon>Gastropoda</taxon>
        <taxon>Heterobranchia</taxon>
        <taxon>Euthyneura</taxon>
        <taxon>Panpulmonata</taxon>
        <taxon>Hygrophila</taxon>
        <taxon>Lymnaeoidea</taxon>
        <taxon>Lymnaeidae</taxon>
        <taxon>Lymnaea</taxon>
    </lineage>
</organism>
<dbReference type="InterPro" id="IPR016186">
    <property type="entry name" value="C-type_lectin-like/link_sf"/>
</dbReference>
<dbReference type="InterPro" id="IPR016187">
    <property type="entry name" value="CTDL_fold"/>
</dbReference>
<protein>
    <recommendedName>
        <fullName evidence="2">C-type lectin domain-containing protein</fullName>
    </recommendedName>
</protein>
<comment type="caution">
    <text evidence="3">The sequence shown here is derived from an EMBL/GenBank/DDBJ whole genome shotgun (WGS) entry which is preliminary data.</text>
</comment>
<evidence type="ECO:0000259" key="2">
    <source>
        <dbReference type="PROSITE" id="PS50041"/>
    </source>
</evidence>
<dbReference type="SUPFAM" id="SSF56436">
    <property type="entry name" value="C-type lectin-like"/>
    <property type="match status" value="1"/>
</dbReference>
<evidence type="ECO:0000313" key="3">
    <source>
        <dbReference type="EMBL" id="CAL1545635.1"/>
    </source>
</evidence>
<gene>
    <name evidence="3" type="ORF">GSLYS_00019078001</name>
</gene>
<keyword evidence="4" id="KW-1185">Reference proteome</keyword>
<dbReference type="SMART" id="SM00034">
    <property type="entry name" value="CLECT"/>
    <property type="match status" value="1"/>
</dbReference>
<dbReference type="PROSITE" id="PS51257">
    <property type="entry name" value="PROKAR_LIPOPROTEIN"/>
    <property type="match status" value="1"/>
</dbReference>
<name>A0AAV2IFG1_LYMST</name>
<feature type="signal peptide" evidence="1">
    <location>
        <begin position="1"/>
        <end position="24"/>
    </location>
</feature>
<dbReference type="AlphaFoldDB" id="A0AAV2IFG1"/>
<keyword evidence="1" id="KW-0732">Signal</keyword>
<feature type="domain" description="C-type lectin" evidence="2">
    <location>
        <begin position="38"/>
        <end position="152"/>
    </location>
</feature>
<dbReference type="InterPro" id="IPR050828">
    <property type="entry name" value="C-type_lectin/matrix_domain"/>
</dbReference>
<dbReference type="PANTHER" id="PTHR45710:SF26">
    <property type="entry name" value="RH26557P"/>
    <property type="match status" value="1"/>
</dbReference>
<accession>A0AAV2IFG1</accession>
<evidence type="ECO:0000313" key="4">
    <source>
        <dbReference type="Proteomes" id="UP001497497"/>
    </source>
</evidence>
<dbReference type="Gene3D" id="3.10.100.10">
    <property type="entry name" value="Mannose-Binding Protein A, subunit A"/>
    <property type="match status" value="1"/>
</dbReference>
<dbReference type="EMBL" id="CAXITT010000725">
    <property type="protein sequence ID" value="CAL1545635.1"/>
    <property type="molecule type" value="Genomic_DNA"/>
</dbReference>
<proteinExistence type="predicted"/>
<evidence type="ECO:0000256" key="1">
    <source>
        <dbReference type="SAM" id="SignalP"/>
    </source>
</evidence>
<dbReference type="PANTHER" id="PTHR45710">
    <property type="entry name" value="C-TYPE LECTIN DOMAIN-CONTAINING PROTEIN 180"/>
    <property type="match status" value="1"/>
</dbReference>
<feature type="chain" id="PRO_5043774500" description="C-type lectin domain-containing protein" evidence="1">
    <location>
        <begin position="25"/>
        <end position="257"/>
    </location>
</feature>
<dbReference type="PROSITE" id="PS50041">
    <property type="entry name" value="C_TYPE_LECTIN_2"/>
    <property type="match status" value="1"/>
</dbReference>
<dbReference type="InterPro" id="IPR001304">
    <property type="entry name" value="C-type_lectin-like"/>
</dbReference>
<sequence length="257" mass="28187">MVERWAGWALTWTLMGCLLKVSDATLQAYGCDEGWTNHEEHCYLIVAKNTNADLATSQCQGFSSSLASVWTAEEKYFVLSLWRFPVSDIGFLWLGLRGTADDQWDFDDGSAFQYNQSGQAWSIFTGVSGIPASTYIKCVAFRNSGTVAFLDCGLVADAYVCKKPLPKVFVTASLLNHTTPVATSPLGSVQLFERMIPPVLTTLPGVASYMGESMVSTEVGCAFRCFSLSGCQVFQVSCNTMSNCDNFRCLLFSEFSI</sequence>